<accession>A0AAV9SS19</accession>
<gene>
    <name evidence="1" type="ORF">CRENBAI_000183</name>
</gene>
<organism evidence="1 2">
    <name type="scientific">Crenichthys baileyi</name>
    <name type="common">White River springfish</name>
    <dbReference type="NCBI Taxonomy" id="28760"/>
    <lineage>
        <taxon>Eukaryota</taxon>
        <taxon>Metazoa</taxon>
        <taxon>Chordata</taxon>
        <taxon>Craniata</taxon>
        <taxon>Vertebrata</taxon>
        <taxon>Euteleostomi</taxon>
        <taxon>Actinopterygii</taxon>
        <taxon>Neopterygii</taxon>
        <taxon>Teleostei</taxon>
        <taxon>Neoteleostei</taxon>
        <taxon>Acanthomorphata</taxon>
        <taxon>Ovalentaria</taxon>
        <taxon>Atherinomorphae</taxon>
        <taxon>Cyprinodontiformes</taxon>
        <taxon>Goodeidae</taxon>
        <taxon>Crenichthys</taxon>
    </lineage>
</organism>
<name>A0AAV9SS19_9TELE</name>
<proteinExistence type="predicted"/>
<comment type="caution">
    <text evidence="1">The sequence shown here is derived from an EMBL/GenBank/DDBJ whole genome shotgun (WGS) entry which is preliminary data.</text>
</comment>
<evidence type="ECO:0000313" key="2">
    <source>
        <dbReference type="Proteomes" id="UP001311232"/>
    </source>
</evidence>
<protein>
    <submittedName>
        <fullName evidence="1">Uncharacterized protein</fullName>
    </submittedName>
</protein>
<sequence>MSSVSTSLGSPDSPEMYLLFGEYHHLLQEQCLDDGRFQWYLCLSRAQFEDLLSHVGGRISLRDTHYRRCIPTAERLSTCLWFRFSGIFRFSGKCARGKPEARRLKNFEERD</sequence>
<dbReference type="EMBL" id="JAHHUM010000010">
    <property type="protein sequence ID" value="KAK5623898.1"/>
    <property type="molecule type" value="Genomic_DNA"/>
</dbReference>
<dbReference type="Proteomes" id="UP001311232">
    <property type="component" value="Unassembled WGS sequence"/>
</dbReference>
<reference evidence="1 2" key="1">
    <citation type="submission" date="2021-06" db="EMBL/GenBank/DDBJ databases">
        <authorList>
            <person name="Palmer J.M."/>
        </authorList>
    </citation>
    <scope>NUCLEOTIDE SEQUENCE [LARGE SCALE GENOMIC DNA]</scope>
    <source>
        <strain evidence="1 2">MEX-2019</strain>
        <tissue evidence="1">Muscle</tissue>
    </source>
</reference>
<dbReference type="AlphaFoldDB" id="A0AAV9SS19"/>
<keyword evidence="2" id="KW-1185">Reference proteome</keyword>
<evidence type="ECO:0000313" key="1">
    <source>
        <dbReference type="EMBL" id="KAK5623898.1"/>
    </source>
</evidence>